<keyword evidence="6" id="KW-1185">Reference proteome</keyword>
<dbReference type="InterPro" id="IPR009003">
    <property type="entry name" value="Peptidase_S1_PA"/>
</dbReference>
<dbReference type="PROSITE" id="PS00135">
    <property type="entry name" value="TRYPSIN_SER"/>
    <property type="match status" value="1"/>
</dbReference>
<evidence type="ECO:0000256" key="2">
    <source>
        <dbReference type="ARBA" id="ARBA00024195"/>
    </source>
</evidence>
<keyword evidence="1" id="KW-1015">Disulfide bond</keyword>
<dbReference type="EnsemblMetazoa" id="XM_017132414.2">
    <property type="protein sequence ID" value="XP_016987903.2"/>
    <property type="gene ID" value="LOC108050641"/>
</dbReference>
<feature type="signal peptide" evidence="3">
    <location>
        <begin position="1"/>
        <end position="22"/>
    </location>
</feature>
<feature type="chain" id="PRO_5046099705" description="Peptidase S1 domain-containing protein" evidence="3">
    <location>
        <begin position="23"/>
        <end position="267"/>
    </location>
</feature>
<comment type="similarity">
    <text evidence="2">Belongs to the peptidase S1 family. CLIP subfamily.</text>
</comment>
<protein>
    <recommendedName>
        <fullName evidence="4">Peptidase S1 domain-containing protein</fullName>
    </recommendedName>
</protein>
<organism evidence="5 6">
    <name type="scientific">Drosophila rhopaloa</name>
    <name type="common">Fruit fly</name>
    <dbReference type="NCBI Taxonomy" id="1041015"/>
    <lineage>
        <taxon>Eukaryota</taxon>
        <taxon>Metazoa</taxon>
        <taxon>Ecdysozoa</taxon>
        <taxon>Arthropoda</taxon>
        <taxon>Hexapoda</taxon>
        <taxon>Insecta</taxon>
        <taxon>Pterygota</taxon>
        <taxon>Neoptera</taxon>
        <taxon>Endopterygota</taxon>
        <taxon>Diptera</taxon>
        <taxon>Brachycera</taxon>
        <taxon>Muscomorpha</taxon>
        <taxon>Ephydroidea</taxon>
        <taxon>Drosophilidae</taxon>
        <taxon>Drosophila</taxon>
        <taxon>Sophophora</taxon>
    </lineage>
</organism>
<dbReference type="PROSITE" id="PS50240">
    <property type="entry name" value="TRYPSIN_DOM"/>
    <property type="match status" value="1"/>
</dbReference>
<dbReference type="InterPro" id="IPR033116">
    <property type="entry name" value="TRYPSIN_SER"/>
</dbReference>
<dbReference type="PANTHER" id="PTHR24256">
    <property type="entry name" value="TRYPTASE-RELATED"/>
    <property type="match status" value="1"/>
</dbReference>
<reference evidence="5" key="2">
    <citation type="submission" date="2025-05" db="UniProtKB">
        <authorList>
            <consortium name="EnsemblMetazoa"/>
        </authorList>
    </citation>
    <scope>IDENTIFICATION</scope>
</reference>
<dbReference type="GeneID" id="108050641"/>
<dbReference type="SMART" id="SM00020">
    <property type="entry name" value="Tryp_SPc"/>
    <property type="match status" value="1"/>
</dbReference>
<dbReference type="SUPFAM" id="SSF50494">
    <property type="entry name" value="Trypsin-like serine proteases"/>
    <property type="match status" value="1"/>
</dbReference>
<dbReference type="InterPro" id="IPR043504">
    <property type="entry name" value="Peptidase_S1_PA_chymotrypsin"/>
</dbReference>
<dbReference type="PRINTS" id="PR00722">
    <property type="entry name" value="CHYMOTRYPSIN"/>
</dbReference>
<accession>A0ABM5HZZ0</accession>
<dbReference type="RefSeq" id="XP_016987903.2">
    <property type="nucleotide sequence ID" value="XM_017132414.2"/>
</dbReference>
<dbReference type="InterPro" id="IPR001254">
    <property type="entry name" value="Trypsin_dom"/>
</dbReference>
<dbReference type="Gene3D" id="2.40.10.10">
    <property type="entry name" value="Trypsin-like serine proteases"/>
    <property type="match status" value="2"/>
</dbReference>
<evidence type="ECO:0000259" key="4">
    <source>
        <dbReference type="PROSITE" id="PS50240"/>
    </source>
</evidence>
<feature type="domain" description="Peptidase S1" evidence="4">
    <location>
        <begin position="41"/>
        <end position="267"/>
    </location>
</feature>
<proteinExistence type="inferred from homology"/>
<reference evidence="6" key="1">
    <citation type="journal article" date="2021" name="Elife">
        <title>Highly contiguous assemblies of 101 drosophilid genomes.</title>
        <authorList>
            <person name="Kim B.Y."/>
            <person name="Wang J.R."/>
            <person name="Miller D.E."/>
            <person name="Barmina O."/>
            <person name="Delaney E."/>
            <person name="Thompson A."/>
            <person name="Comeault A.A."/>
            <person name="Peede D."/>
            <person name="D'Agostino E.R."/>
            <person name="Pelaez J."/>
            <person name="Aguilar J.M."/>
            <person name="Haji D."/>
            <person name="Matsunaga T."/>
            <person name="Armstrong E.E."/>
            <person name="Zych M."/>
            <person name="Ogawa Y."/>
            <person name="Stamenkovic-Radak M."/>
            <person name="Jelic M."/>
            <person name="Veselinovic M.S."/>
            <person name="Tanaskovic M."/>
            <person name="Eric P."/>
            <person name="Gao J.J."/>
            <person name="Katoh T.K."/>
            <person name="Toda M.J."/>
            <person name="Watabe H."/>
            <person name="Watada M."/>
            <person name="Davis J.S."/>
            <person name="Moyle L.C."/>
            <person name="Manoli G."/>
            <person name="Bertolini E."/>
            <person name="Kostal V."/>
            <person name="Hawley R.S."/>
            <person name="Takahashi A."/>
            <person name="Jones C.D."/>
            <person name="Price D.K."/>
            <person name="Whiteman N."/>
            <person name="Kopp A."/>
            <person name="Matute D.R."/>
            <person name="Petrov D.A."/>
        </authorList>
    </citation>
    <scope>NUCLEOTIDE SEQUENCE [LARGE SCALE GENOMIC DNA]</scope>
</reference>
<dbReference type="Proteomes" id="UP001652680">
    <property type="component" value="Unassembled WGS sequence"/>
</dbReference>
<keyword evidence="3" id="KW-0732">Signal</keyword>
<dbReference type="Pfam" id="PF00089">
    <property type="entry name" value="Trypsin"/>
    <property type="match status" value="1"/>
</dbReference>
<name>A0ABM5HZZ0_DRORH</name>
<evidence type="ECO:0000313" key="6">
    <source>
        <dbReference type="Proteomes" id="UP001652680"/>
    </source>
</evidence>
<dbReference type="CDD" id="cd00190">
    <property type="entry name" value="Tryp_SPc"/>
    <property type="match status" value="1"/>
</dbReference>
<evidence type="ECO:0000313" key="5">
    <source>
        <dbReference type="EnsemblMetazoa" id="XP_016987903.2"/>
    </source>
</evidence>
<dbReference type="InterPro" id="IPR001314">
    <property type="entry name" value="Peptidase_S1A"/>
</dbReference>
<evidence type="ECO:0000256" key="3">
    <source>
        <dbReference type="SAM" id="SignalP"/>
    </source>
</evidence>
<dbReference type="InterPro" id="IPR051487">
    <property type="entry name" value="Ser/Thr_Proteases_Immune/Dev"/>
</dbReference>
<sequence length="267" mass="29730">MKGFILGVAALACLFLCKEGSAYLLESDCGTTRTWHRVKWVVGGQDAEMFANPWMVILFQDLKFICGGTLITSSFVLTAAQCFENSPNKVRLGEYDMSTNPDCSSMGRKPSSFEVGIERLIRHPSYDIHGFQNDIGLVKLARNVIFSDHIRPICLLVNQTLVRTFTSFDVTGWGKTSETRETSEKLQTATLTNLNRFMCELVFDRPINKSQICASSVNSDTCKGDSGGPLTAQLVYGQIQRVFQFGITSFGMDRCRGFGVYTNVYIV</sequence>
<evidence type="ECO:0000256" key="1">
    <source>
        <dbReference type="ARBA" id="ARBA00023157"/>
    </source>
</evidence>